<dbReference type="SUPFAM" id="SSF52540">
    <property type="entry name" value="P-loop containing nucleoside triphosphate hydrolases"/>
    <property type="match status" value="1"/>
</dbReference>
<gene>
    <name evidence="3" type="ORF">SORDD21_01410</name>
</gene>
<sequence length="363" mass="41623">MPIRNVRIKNYKCFQDESIELSKLTVLTGRNSAGKSSFIQSLLLYELSGKNKRIYTNDIFELNLGLPSKLINFTDSSIDIDSSGQEFQIGIDDKISKFSIEEERFSENYLSTVADERSGKIFYYINAERFGPRISQMIEKTDVEDVGSFGQNTLFVLDRVNMQNLTSAFPTTIKKSNGRFKNECEYWVNKIIDDVQFEVFVNDDLGVSSLRFKENGIDVLPTNVGFGISYILPIIVQGLYLSVLNNKDKQERVLIVENPEAHLHPYGQSQIGQFLAELSHKGGVQVIVETHSDHVINGMRLYSLRQKCDESDFRLYYFNKQDGRHEIISIGINESGEIIDWPKGFFDQAKIDLFEMMKHRLGR</sequence>
<accession>A0A139PJ09</accession>
<dbReference type="Pfam" id="PF12476">
    <property type="entry name" value="DUF3696"/>
    <property type="match status" value="1"/>
</dbReference>
<name>A0A139PJ09_STROR</name>
<feature type="domain" description="DUF3696" evidence="1">
    <location>
        <begin position="308"/>
        <end position="355"/>
    </location>
</feature>
<dbReference type="InterPro" id="IPR041685">
    <property type="entry name" value="AAA_GajA/Old/RecF-like"/>
</dbReference>
<dbReference type="PIRSF" id="PIRSF034888">
    <property type="entry name" value="P-loop_UCP034888"/>
    <property type="match status" value="1"/>
</dbReference>
<dbReference type="Proteomes" id="UP000070053">
    <property type="component" value="Unassembled WGS sequence"/>
</dbReference>
<reference evidence="3 4" key="1">
    <citation type="submission" date="2016-01" db="EMBL/GenBank/DDBJ databases">
        <title>Highly variable Streptococcus oralis are common among viridans streptococci isolated from primates.</title>
        <authorList>
            <person name="Denapaite D."/>
            <person name="Rieger M."/>
            <person name="Koendgen S."/>
            <person name="Brueckner R."/>
            <person name="Ochigava I."/>
            <person name="Kappeler P."/>
            <person name="Maetz-Rensing K."/>
            <person name="Leendertz F."/>
            <person name="Hakenbeck R."/>
        </authorList>
    </citation>
    <scope>NUCLEOTIDE SEQUENCE [LARGE SCALE GENOMIC DNA]</scope>
    <source>
        <strain evidence="3 4">DD21</strain>
    </source>
</reference>
<dbReference type="OrthoDB" id="308933at2"/>
<protein>
    <recommendedName>
        <fullName evidence="5">DUF3696 domain-containing protein</fullName>
    </recommendedName>
</protein>
<organism evidence="3 4">
    <name type="scientific">Streptococcus oralis</name>
    <dbReference type="NCBI Taxonomy" id="1303"/>
    <lineage>
        <taxon>Bacteria</taxon>
        <taxon>Bacillati</taxon>
        <taxon>Bacillota</taxon>
        <taxon>Bacilli</taxon>
        <taxon>Lactobacillales</taxon>
        <taxon>Streptococcaceae</taxon>
        <taxon>Streptococcus</taxon>
    </lineage>
</organism>
<evidence type="ECO:0000313" key="3">
    <source>
        <dbReference type="EMBL" id="KXT90193.1"/>
    </source>
</evidence>
<dbReference type="InterPro" id="IPR022532">
    <property type="entry name" value="DUF3696"/>
</dbReference>
<dbReference type="InterPro" id="IPR051396">
    <property type="entry name" value="Bact_Antivir_Def_Nuclease"/>
</dbReference>
<comment type="caution">
    <text evidence="3">The sequence shown here is derived from an EMBL/GenBank/DDBJ whole genome shotgun (WGS) entry which is preliminary data.</text>
</comment>
<dbReference type="InterPro" id="IPR014592">
    <property type="entry name" value="P-loop_UCP034888"/>
</dbReference>
<evidence type="ECO:0000313" key="4">
    <source>
        <dbReference type="Proteomes" id="UP000070053"/>
    </source>
</evidence>
<dbReference type="AlphaFoldDB" id="A0A139PJ09"/>
<proteinExistence type="predicted"/>
<dbReference type="PANTHER" id="PTHR43581">
    <property type="entry name" value="ATP/GTP PHOSPHATASE"/>
    <property type="match status" value="1"/>
</dbReference>
<feature type="domain" description="Endonuclease GajA/Old nuclease/RecF-like AAA" evidence="2">
    <location>
        <begin position="155"/>
        <end position="296"/>
    </location>
</feature>
<feature type="domain" description="Endonuclease GajA/Old nuclease/RecF-like AAA" evidence="2">
    <location>
        <begin position="1"/>
        <end position="112"/>
    </location>
</feature>
<evidence type="ECO:0008006" key="5">
    <source>
        <dbReference type="Google" id="ProtNLM"/>
    </source>
</evidence>
<evidence type="ECO:0000259" key="1">
    <source>
        <dbReference type="Pfam" id="PF12476"/>
    </source>
</evidence>
<evidence type="ECO:0000259" key="2">
    <source>
        <dbReference type="Pfam" id="PF13175"/>
    </source>
</evidence>
<dbReference type="EMBL" id="LQZP01000344">
    <property type="protein sequence ID" value="KXT90193.1"/>
    <property type="molecule type" value="Genomic_DNA"/>
</dbReference>
<dbReference type="Pfam" id="PF13175">
    <property type="entry name" value="AAA_15"/>
    <property type="match status" value="2"/>
</dbReference>
<dbReference type="PANTHER" id="PTHR43581:SF2">
    <property type="entry name" value="EXCINUCLEASE ATPASE SUBUNIT"/>
    <property type="match status" value="1"/>
</dbReference>
<dbReference type="InterPro" id="IPR027417">
    <property type="entry name" value="P-loop_NTPase"/>
</dbReference>
<dbReference type="PATRIC" id="fig|1303.81.peg.1724"/>
<dbReference type="Gene3D" id="3.40.50.300">
    <property type="entry name" value="P-loop containing nucleotide triphosphate hydrolases"/>
    <property type="match status" value="1"/>
</dbReference>